<evidence type="ECO:0000256" key="2">
    <source>
        <dbReference type="PIRNR" id="PIRNR009414"/>
    </source>
</evidence>
<dbReference type="EC" id="1.2.1.50" evidence="2"/>
<dbReference type="GO" id="GO:0008218">
    <property type="term" value="P:bioluminescence"/>
    <property type="evidence" value="ECO:0007669"/>
    <property type="project" value="InterPro"/>
</dbReference>
<dbReference type="Proteomes" id="UP000501568">
    <property type="component" value="Chromosome"/>
</dbReference>
<organism evidence="3 4">
    <name type="scientific">Stakelama tenebrarum</name>
    <dbReference type="NCBI Taxonomy" id="2711215"/>
    <lineage>
        <taxon>Bacteria</taxon>
        <taxon>Pseudomonadati</taxon>
        <taxon>Pseudomonadota</taxon>
        <taxon>Alphaproteobacteria</taxon>
        <taxon>Sphingomonadales</taxon>
        <taxon>Sphingomonadaceae</taxon>
        <taxon>Stakelama</taxon>
    </lineage>
</organism>
<protein>
    <recommendedName>
        <fullName evidence="2">Acyl-CoA reductase</fullName>
        <ecNumber evidence="2">1.2.1.50</ecNumber>
    </recommendedName>
</protein>
<dbReference type="CDD" id="cd07080">
    <property type="entry name" value="ALDH_Acyl-CoA-Red_LuxC"/>
    <property type="match status" value="1"/>
</dbReference>
<dbReference type="InterPro" id="IPR008670">
    <property type="entry name" value="CoA_reduct_LuxC"/>
</dbReference>
<keyword evidence="2" id="KW-0560">Oxidoreductase</keyword>
<dbReference type="GO" id="GO:0050062">
    <property type="term" value="F:long-chain-fatty-acyl-CoA reductase activity"/>
    <property type="evidence" value="ECO:0007669"/>
    <property type="project" value="UniProtKB-EC"/>
</dbReference>
<evidence type="ECO:0000313" key="3">
    <source>
        <dbReference type="EMBL" id="QIG79347.1"/>
    </source>
</evidence>
<keyword evidence="4" id="KW-1185">Reference proteome</keyword>
<dbReference type="EMBL" id="CP049109">
    <property type="protein sequence ID" value="QIG79347.1"/>
    <property type="molecule type" value="Genomic_DNA"/>
</dbReference>
<dbReference type="AlphaFoldDB" id="A0A6G6Y3G1"/>
<accession>A0A6G6Y3G1</accession>
<reference evidence="3 4" key="1">
    <citation type="submission" date="2020-02" db="EMBL/GenBank/DDBJ databases">
        <authorList>
            <person name="Zheng R.K."/>
            <person name="Sun C.M."/>
        </authorList>
    </citation>
    <scope>NUCLEOTIDE SEQUENCE [LARGE SCALE GENOMIC DNA]</scope>
    <source>
        <strain evidence="4">zrk23</strain>
    </source>
</reference>
<sequence length="488" mass="53982">MNVMSDNSQTADEAVISAPFFLRGDLVEGTAANHRSRDLGVEFATPDLDLDKAILPRHELPPLLNMPLDEIIDFLVETGRRMADPANPYMSEVVERMCNTHILPRQVLEMQVATAAAYLNRDLLKTTVERNFHDPRVLDEWVPQEDFTGRKSYVRAFAPRLVHVLPGNSPGVAVKSIAQGALVKAFNLFKMSSSDPFTTVAILRTMADIDAGHPIVQSMSAAYWRGGDEMVEPIIFRPQYFDRIVAWGGGDAIDNVIKYLGPGLQLVSFDPKTSISMVGREAFASDEAMRQAAELAADDVMILNQEACVASRFQFVEGSEEQVDRFGKALHQAIVKRAAASGDKRALDPDMREQIETLSFLDDEFRVWGKLDGSGVVVRSEEPVDFHPINKTANVVRVDSLDDAMRFVNVATQTVGFYPFDRMDDYRDRLASGGAQRIVRLGEGGPSTIGNPHDAMYPLQRFVQWMAHEDGTRAGADSAQGDMSGTLE</sequence>
<comment type="catalytic activity">
    <reaction evidence="2">
        <text>a long-chain fatty aldehyde + NADP(+) + CoA = a long-chain fatty acyl-CoA + NADPH + H(+)</text>
        <dbReference type="Rhea" id="RHEA:15437"/>
        <dbReference type="ChEBI" id="CHEBI:15378"/>
        <dbReference type="ChEBI" id="CHEBI:17176"/>
        <dbReference type="ChEBI" id="CHEBI:57287"/>
        <dbReference type="ChEBI" id="CHEBI:57783"/>
        <dbReference type="ChEBI" id="CHEBI:58349"/>
        <dbReference type="ChEBI" id="CHEBI:83139"/>
        <dbReference type="EC" id="1.2.1.50"/>
    </reaction>
</comment>
<dbReference type="Pfam" id="PF05893">
    <property type="entry name" value="LuxC"/>
    <property type="match status" value="1"/>
</dbReference>
<dbReference type="InterPro" id="IPR016161">
    <property type="entry name" value="Ald_DH/histidinol_DH"/>
</dbReference>
<comment type="similarity">
    <text evidence="2">Belongs to the LuxC family.</text>
</comment>
<dbReference type="SUPFAM" id="SSF53720">
    <property type="entry name" value="ALDH-like"/>
    <property type="match status" value="1"/>
</dbReference>
<evidence type="ECO:0000256" key="1">
    <source>
        <dbReference type="ARBA" id="ARBA00022857"/>
    </source>
</evidence>
<dbReference type="GO" id="GO:0003995">
    <property type="term" value="F:acyl-CoA dehydrogenase activity"/>
    <property type="evidence" value="ECO:0007669"/>
    <property type="project" value="InterPro"/>
</dbReference>
<dbReference type="RefSeq" id="WP_165326348.1">
    <property type="nucleotide sequence ID" value="NZ_CP049109.1"/>
</dbReference>
<keyword evidence="1 2" id="KW-0521">NADP</keyword>
<dbReference type="KEGG" id="spzr:G5C33_05790"/>
<name>A0A6G6Y3G1_9SPHN</name>
<gene>
    <name evidence="3" type="ORF">G5C33_05790</name>
</gene>
<dbReference type="PIRSF" id="PIRSF009414">
    <property type="entry name" value="LuxC"/>
    <property type="match status" value="1"/>
</dbReference>
<evidence type="ECO:0000313" key="4">
    <source>
        <dbReference type="Proteomes" id="UP000501568"/>
    </source>
</evidence>
<proteinExistence type="inferred from homology"/>